<accession>A0AAD5YEM4</accession>
<evidence type="ECO:0000313" key="1">
    <source>
        <dbReference type="EMBL" id="KAJ3481327.1"/>
    </source>
</evidence>
<name>A0AAD5YEM4_9APHY</name>
<sequence length="411" mass="46112">MQSKLPQELIDMIIDFLYTDIKSLSSCSQVARSWLQSSQFHLFQKTSIAVSQSNPSTLPDFIDLLHPSRHICLHIRCLILHKTYGDPSKVSLDVGVIATILSKLPNISRFFLSGMNLTLPSTFGSKDHCIPPLQHLTFMSTEIYGELSSVLSYFTRVDNLELSTVLTERPKLSSAEVAIPDDAHSQQAVAPVCLGLRSLNLGVSGQTRNHPIHQGIQMESLTSFGFAFSYPHQLDIASPIIRLAPRLRHLKLRMHMLALFHESPKFEEWEVLGLLSATSLETLAMEIMLELPPTIREFDLWSSVSSLLASAPKSLSTVMFDDLWFDLDDSKDPISDLESFDWESLGQSLSMFSELKSVGFVIGFSDYQTVNFGGSRNLFEKMKEVVHHKLRDLHQKGQVQVEFGLAEEGSE</sequence>
<dbReference type="SUPFAM" id="SSF81383">
    <property type="entry name" value="F-box domain"/>
    <property type="match status" value="1"/>
</dbReference>
<dbReference type="InterPro" id="IPR032675">
    <property type="entry name" value="LRR_dom_sf"/>
</dbReference>
<evidence type="ECO:0008006" key="3">
    <source>
        <dbReference type="Google" id="ProtNLM"/>
    </source>
</evidence>
<comment type="caution">
    <text evidence="1">The sequence shown here is derived from an EMBL/GenBank/DDBJ whole genome shotgun (WGS) entry which is preliminary data.</text>
</comment>
<protein>
    <recommendedName>
        <fullName evidence="3">F-box domain-containing protein</fullName>
    </recommendedName>
</protein>
<evidence type="ECO:0000313" key="2">
    <source>
        <dbReference type="Proteomes" id="UP001212997"/>
    </source>
</evidence>
<keyword evidence="2" id="KW-1185">Reference proteome</keyword>
<proteinExistence type="predicted"/>
<dbReference type="InterPro" id="IPR036047">
    <property type="entry name" value="F-box-like_dom_sf"/>
</dbReference>
<gene>
    <name evidence="1" type="ORF">NLI96_g7736</name>
</gene>
<dbReference type="Gene3D" id="3.80.10.10">
    <property type="entry name" value="Ribonuclease Inhibitor"/>
    <property type="match status" value="1"/>
</dbReference>
<dbReference type="AlphaFoldDB" id="A0AAD5YEM4"/>
<dbReference type="SUPFAM" id="SSF52047">
    <property type="entry name" value="RNI-like"/>
    <property type="match status" value="1"/>
</dbReference>
<reference evidence="1" key="1">
    <citation type="submission" date="2022-07" db="EMBL/GenBank/DDBJ databases">
        <title>Genome Sequence of Physisporinus lineatus.</title>
        <authorList>
            <person name="Buettner E."/>
        </authorList>
    </citation>
    <scope>NUCLEOTIDE SEQUENCE</scope>
    <source>
        <strain evidence="1">VT162</strain>
    </source>
</reference>
<organism evidence="1 2">
    <name type="scientific">Meripilus lineatus</name>
    <dbReference type="NCBI Taxonomy" id="2056292"/>
    <lineage>
        <taxon>Eukaryota</taxon>
        <taxon>Fungi</taxon>
        <taxon>Dikarya</taxon>
        <taxon>Basidiomycota</taxon>
        <taxon>Agaricomycotina</taxon>
        <taxon>Agaricomycetes</taxon>
        <taxon>Polyporales</taxon>
        <taxon>Meripilaceae</taxon>
        <taxon>Meripilus</taxon>
    </lineage>
</organism>
<dbReference type="EMBL" id="JANAWD010000327">
    <property type="protein sequence ID" value="KAJ3481327.1"/>
    <property type="molecule type" value="Genomic_DNA"/>
</dbReference>
<dbReference type="Proteomes" id="UP001212997">
    <property type="component" value="Unassembled WGS sequence"/>
</dbReference>